<feature type="compositionally biased region" description="Basic and acidic residues" evidence="1">
    <location>
        <begin position="16"/>
        <end position="28"/>
    </location>
</feature>
<name>A0AAI8YQK3_9PEZI</name>
<accession>A0AAI8YQK3</accession>
<dbReference type="Proteomes" id="UP001295740">
    <property type="component" value="Unassembled WGS sequence"/>
</dbReference>
<proteinExistence type="predicted"/>
<dbReference type="AlphaFoldDB" id="A0AAI8YQK3"/>
<gene>
    <name evidence="2" type="ORF">KHLLAP_LOCUS14212</name>
</gene>
<comment type="caution">
    <text evidence="2">The sequence shown here is derived from an EMBL/GenBank/DDBJ whole genome shotgun (WGS) entry which is preliminary data.</text>
</comment>
<feature type="region of interest" description="Disordered" evidence="1">
    <location>
        <begin position="1"/>
        <end position="62"/>
    </location>
</feature>
<evidence type="ECO:0000256" key="1">
    <source>
        <dbReference type="SAM" id="MobiDB-lite"/>
    </source>
</evidence>
<sequence length="347" mass="39934">MHAPWENFDMPPASHGENHPNQRGEHYNKGYRRGSGQTHHGRFQKDTRAHNNNNNNRNDRNQPWQSIRAIELGLWPRPFGEIHSERAYLLDKLQEHDSEARELFGRLPTVEEHISWSVNVPDELKKARKHRGWLKQRIKDTVEEERKVMARLGEIHVELQCRERWCQVERERELRSLRACSLGCCSNRPTPPPPPPPPAYPTPPPALSFAATPPWLPRATYPQTAAIRTYCPCGCGGPYQYSQEYLPLAVEVVPVNNQEPRPYTQPQNGGDIRPLREKIWVIEERSVDGKAPSTTPRTGDLPCEGELFESRPLRKLKSLPSLRYTWAEEHDGRDDAVHRCLGLCSPD</sequence>
<evidence type="ECO:0000313" key="2">
    <source>
        <dbReference type="EMBL" id="CAJ2513744.1"/>
    </source>
</evidence>
<evidence type="ECO:0000313" key="3">
    <source>
        <dbReference type="Proteomes" id="UP001295740"/>
    </source>
</evidence>
<keyword evidence="3" id="KW-1185">Reference proteome</keyword>
<organism evidence="2 3">
    <name type="scientific">Anthostomella pinea</name>
    <dbReference type="NCBI Taxonomy" id="933095"/>
    <lineage>
        <taxon>Eukaryota</taxon>
        <taxon>Fungi</taxon>
        <taxon>Dikarya</taxon>
        <taxon>Ascomycota</taxon>
        <taxon>Pezizomycotina</taxon>
        <taxon>Sordariomycetes</taxon>
        <taxon>Xylariomycetidae</taxon>
        <taxon>Xylariales</taxon>
        <taxon>Xylariaceae</taxon>
        <taxon>Anthostomella</taxon>
    </lineage>
</organism>
<dbReference type="EMBL" id="CAUWAG010000020">
    <property type="protein sequence ID" value="CAJ2513744.1"/>
    <property type="molecule type" value="Genomic_DNA"/>
</dbReference>
<protein>
    <submittedName>
        <fullName evidence="2">Uu.00g018630.m01.CDS01</fullName>
    </submittedName>
</protein>
<reference evidence="2" key="1">
    <citation type="submission" date="2023-10" db="EMBL/GenBank/DDBJ databases">
        <authorList>
            <person name="Hackl T."/>
        </authorList>
    </citation>
    <scope>NUCLEOTIDE SEQUENCE</scope>
</reference>